<name>A0ABQ1RF83_9MICO</name>
<evidence type="ECO:0000256" key="2">
    <source>
        <dbReference type="ARBA" id="ARBA00023015"/>
    </source>
</evidence>
<accession>A0ABQ1RF83</accession>
<comment type="caution">
    <text evidence="7">The sequence shown here is derived from an EMBL/GenBank/DDBJ whole genome shotgun (WGS) entry which is preliminary data.</text>
</comment>
<dbReference type="InterPro" id="IPR010982">
    <property type="entry name" value="Lambda_DNA-bd_dom_sf"/>
</dbReference>
<dbReference type="SUPFAM" id="SSF53822">
    <property type="entry name" value="Periplasmic binding protein-like I"/>
    <property type="match status" value="1"/>
</dbReference>
<feature type="region of interest" description="Disordered" evidence="5">
    <location>
        <begin position="317"/>
        <end position="371"/>
    </location>
</feature>
<feature type="domain" description="HTH lacI-type" evidence="6">
    <location>
        <begin position="6"/>
        <end position="64"/>
    </location>
</feature>
<dbReference type="PROSITE" id="PS50932">
    <property type="entry name" value="HTH_LACI_2"/>
    <property type="match status" value="1"/>
</dbReference>
<dbReference type="Pfam" id="PF13377">
    <property type="entry name" value="Peripla_BP_3"/>
    <property type="match status" value="1"/>
</dbReference>
<evidence type="ECO:0000256" key="3">
    <source>
        <dbReference type="ARBA" id="ARBA00023125"/>
    </source>
</evidence>
<proteinExistence type="predicted"/>
<dbReference type="SUPFAM" id="SSF47413">
    <property type="entry name" value="lambda repressor-like DNA-binding domains"/>
    <property type="match status" value="1"/>
</dbReference>
<keyword evidence="4" id="KW-0804">Transcription</keyword>
<dbReference type="Pfam" id="PF00356">
    <property type="entry name" value="LacI"/>
    <property type="match status" value="1"/>
</dbReference>
<evidence type="ECO:0000313" key="7">
    <source>
        <dbReference type="EMBL" id="GGD66400.1"/>
    </source>
</evidence>
<dbReference type="PANTHER" id="PTHR30146">
    <property type="entry name" value="LACI-RELATED TRANSCRIPTIONAL REPRESSOR"/>
    <property type="match status" value="1"/>
</dbReference>
<dbReference type="CDD" id="cd06267">
    <property type="entry name" value="PBP1_LacI_sugar_binding-like"/>
    <property type="match status" value="1"/>
</dbReference>
<dbReference type="RefSeq" id="WP_188435181.1">
    <property type="nucleotide sequence ID" value="NZ_BMCM01000001.1"/>
</dbReference>
<evidence type="ECO:0000256" key="1">
    <source>
        <dbReference type="ARBA" id="ARBA00022491"/>
    </source>
</evidence>
<evidence type="ECO:0000259" key="6">
    <source>
        <dbReference type="PROSITE" id="PS50932"/>
    </source>
</evidence>
<evidence type="ECO:0000256" key="5">
    <source>
        <dbReference type="SAM" id="MobiDB-lite"/>
    </source>
</evidence>
<dbReference type="Gene3D" id="3.40.50.2300">
    <property type="match status" value="2"/>
</dbReference>
<dbReference type="SMART" id="SM00354">
    <property type="entry name" value="HTH_LACI"/>
    <property type="match status" value="1"/>
</dbReference>
<keyword evidence="3" id="KW-0238">DNA-binding</keyword>
<dbReference type="InterPro" id="IPR028082">
    <property type="entry name" value="Peripla_BP_I"/>
</dbReference>
<dbReference type="EMBL" id="BMCM01000001">
    <property type="protein sequence ID" value="GGD66400.1"/>
    <property type="molecule type" value="Genomic_DNA"/>
</dbReference>
<dbReference type="Proteomes" id="UP000629365">
    <property type="component" value="Unassembled WGS sequence"/>
</dbReference>
<protein>
    <submittedName>
        <fullName evidence="7">LacI family transcriptional regulator</fullName>
    </submittedName>
</protein>
<keyword evidence="2" id="KW-0805">Transcription regulation</keyword>
<keyword evidence="1" id="KW-0678">Repressor</keyword>
<evidence type="ECO:0000313" key="8">
    <source>
        <dbReference type="Proteomes" id="UP000629365"/>
    </source>
</evidence>
<sequence length="371" mass="40704">MPRHRFTQADVAAMAGVSQSTVSFVLNGNAPAGVRISEETRKRVLDAIRITGYSANPVAQRLAGGRNQILGVFTYEATFPRGGRDFYGAFLVGIEHAAEQLGVDMLLFTSARVVDGRRQLARDGWQRLGIADGCLLLGQHEDRGELQHLLDTKYPFVFIGKRVSEGRLLPYVGADYLTATSRQVERLIEKGHTRIGYAGPQASDQPTLDRVEGYRQAMRAHELPLRFVDVHDVAGAAEEIAERRLTSILVAPENYPEELADELESRGLRVPDDVSMLLLGQPLHPRHGGRSWSGFAVPREEMGARALVLLSRIVDQESPAPRSPEGRMPNAPALDESDYHQMLDCPDIDGASLAAAPTTARNTEGTIRDHA</sequence>
<dbReference type="Gene3D" id="1.10.260.40">
    <property type="entry name" value="lambda repressor-like DNA-binding domains"/>
    <property type="match status" value="1"/>
</dbReference>
<keyword evidence="8" id="KW-1185">Reference proteome</keyword>
<gene>
    <name evidence="7" type="ORF">GCM10007269_07020</name>
</gene>
<dbReference type="PANTHER" id="PTHR30146:SF148">
    <property type="entry name" value="HTH-TYPE TRANSCRIPTIONAL REPRESSOR PURR-RELATED"/>
    <property type="match status" value="1"/>
</dbReference>
<dbReference type="InterPro" id="IPR046335">
    <property type="entry name" value="LacI/GalR-like_sensor"/>
</dbReference>
<dbReference type="InterPro" id="IPR000843">
    <property type="entry name" value="HTH_LacI"/>
</dbReference>
<organism evidence="7 8">
    <name type="scientific">Microbacterium murale</name>
    <dbReference type="NCBI Taxonomy" id="1081040"/>
    <lineage>
        <taxon>Bacteria</taxon>
        <taxon>Bacillati</taxon>
        <taxon>Actinomycetota</taxon>
        <taxon>Actinomycetes</taxon>
        <taxon>Micrococcales</taxon>
        <taxon>Microbacteriaceae</taxon>
        <taxon>Microbacterium</taxon>
    </lineage>
</organism>
<evidence type="ECO:0000256" key="4">
    <source>
        <dbReference type="ARBA" id="ARBA00023163"/>
    </source>
</evidence>
<dbReference type="CDD" id="cd01392">
    <property type="entry name" value="HTH_LacI"/>
    <property type="match status" value="1"/>
</dbReference>
<reference evidence="8" key="1">
    <citation type="journal article" date="2019" name="Int. J. Syst. Evol. Microbiol.">
        <title>The Global Catalogue of Microorganisms (GCM) 10K type strain sequencing project: providing services to taxonomists for standard genome sequencing and annotation.</title>
        <authorList>
            <consortium name="The Broad Institute Genomics Platform"/>
            <consortium name="The Broad Institute Genome Sequencing Center for Infectious Disease"/>
            <person name="Wu L."/>
            <person name="Ma J."/>
        </authorList>
    </citation>
    <scope>NUCLEOTIDE SEQUENCE [LARGE SCALE GENOMIC DNA]</scope>
    <source>
        <strain evidence="8">CCM 7640</strain>
    </source>
</reference>